<evidence type="ECO:0000256" key="3">
    <source>
        <dbReference type="ARBA" id="ARBA00023002"/>
    </source>
</evidence>
<dbReference type="Pfam" id="PF03060">
    <property type="entry name" value="NMO"/>
    <property type="match status" value="1"/>
</dbReference>
<dbReference type="PANTHER" id="PTHR32332">
    <property type="entry name" value="2-NITROPROPANE DIOXYGENASE"/>
    <property type="match status" value="1"/>
</dbReference>
<dbReference type="SUPFAM" id="SSF51412">
    <property type="entry name" value="Inosine monophosphate dehydrogenase (IMPDH)"/>
    <property type="match status" value="1"/>
</dbReference>
<dbReference type="GO" id="GO:0018580">
    <property type="term" value="F:nitronate monooxygenase activity"/>
    <property type="evidence" value="ECO:0007669"/>
    <property type="project" value="InterPro"/>
</dbReference>
<keyword evidence="1" id="KW-0285">Flavoprotein</keyword>
<dbReference type="EMBL" id="JAQQWP010000008">
    <property type="protein sequence ID" value="KAK8105656.1"/>
    <property type="molecule type" value="Genomic_DNA"/>
</dbReference>
<dbReference type="GO" id="GO:0051213">
    <property type="term" value="F:dioxygenase activity"/>
    <property type="evidence" value="ECO:0007669"/>
    <property type="project" value="UniProtKB-KW"/>
</dbReference>
<dbReference type="Proteomes" id="UP001392437">
    <property type="component" value="Unassembled WGS sequence"/>
</dbReference>
<dbReference type="PANTHER" id="PTHR32332:SF34">
    <property type="entry name" value="2-NITROPROPANE DIOXYGENASE FAMILY, PUTATIVE-RELATED"/>
    <property type="match status" value="1"/>
</dbReference>
<protein>
    <submittedName>
        <fullName evidence="4">2-nitropropane dioxygenase</fullName>
    </submittedName>
</protein>
<dbReference type="Gene3D" id="3.20.20.70">
    <property type="entry name" value="Aldolase class I"/>
    <property type="match status" value="1"/>
</dbReference>
<evidence type="ECO:0000313" key="5">
    <source>
        <dbReference type="Proteomes" id="UP001392437"/>
    </source>
</evidence>
<keyword evidence="2" id="KW-0288">FMN</keyword>
<dbReference type="AlphaFoldDB" id="A0AAW0QKF1"/>
<dbReference type="CDD" id="cd04730">
    <property type="entry name" value="NPD_like"/>
    <property type="match status" value="1"/>
</dbReference>
<dbReference type="InterPro" id="IPR004136">
    <property type="entry name" value="NMO"/>
</dbReference>
<accession>A0AAW0QKF1</accession>
<sequence length="375" mass="39307">MAKTNVLHEWFPTAKWPLVISAPMFTVANGALAAEVTRAGGLGMVPAGMDPSTESPHLAALDSQLTIAHQILPKKTESSSADDESRPPLPIGVGFLTLLATPDAYRANVLPILRKHRPAFVWLFGSDPSEYGPLIALFHDECAEFCGGLKVFVQVGTVEAARQAARAGADVVVAQGSDAGGHQWAQAASVMTLVPEIVDALRIEAEFKSGKEVAVVAAGGIVDGRGLAAALALGADAVAMGTRFMTCPEADSNPFVRNTILSTSDGGATTTRLGAEWITIRSSANDAIMGYPTWSKLYAGRTTLHSGLTDIANGVPVEQVHESFKKGLTEGDETRMFTFAGTGVGLVQKSQSAGEVVQEVRTEALDVIANLKGNL</sequence>
<keyword evidence="5" id="KW-1185">Reference proteome</keyword>
<dbReference type="InterPro" id="IPR013785">
    <property type="entry name" value="Aldolase_TIM"/>
</dbReference>
<gene>
    <name evidence="4" type="ORF">PG999_009015</name>
</gene>
<organism evidence="4 5">
    <name type="scientific">Apiospora kogelbergensis</name>
    <dbReference type="NCBI Taxonomy" id="1337665"/>
    <lineage>
        <taxon>Eukaryota</taxon>
        <taxon>Fungi</taxon>
        <taxon>Dikarya</taxon>
        <taxon>Ascomycota</taxon>
        <taxon>Pezizomycotina</taxon>
        <taxon>Sordariomycetes</taxon>
        <taxon>Xylariomycetidae</taxon>
        <taxon>Amphisphaeriales</taxon>
        <taxon>Apiosporaceae</taxon>
        <taxon>Apiospora</taxon>
    </lineage>
</organism>
<evidence type="ECO:0000256" key="1">
    <source>
        <dbReference type="ARBA" id="ARBA00022630"/>
    </source>
</evidence>
<comment type="caution">
    <text evidence="4">The sequence shown here is derived from an EMBL/GenBank/DDBJ whole genome shotgun (WGS) entry which is preliminary data.</text>
</comment>
<reference evidence="4 5" key="1">
    <citation type="submission" date="2023-01" db="EMBL/GenBank/DDBJ databases">
        <title>Analysis of 21 Apiospora genomes using comparative genomics revels a genus with tremendous synthesis potential of carbohydrate active enzymes and secondary metabolites.</title>
        <authorList>
            <person name="Sorensen T."/>
        </authorList>
    </citation>
    <scope>NUCLEOTIDE SEQUENCE [LARGE SCALE GENOMIC DNA]</scope>
    <source>
        <strain evidence="4 5">CBS 117206</strain>
    </source>
</reference>
<name>A0AAW0QKF1_9PEZI</name>
<keyword evidence="3" id="KW-0560">Oxidoreductase</keyword>
<evidence type="ECO:0000256" key="2">
    <source>
        <dbReference type="ARBA" id="ARBA00022643"/>
    </source>
</evidence>
<evidence type="ECO:0000313" key="4">
    <source>
        <dbReference type="EMBL" id="KAK8105656.1"/>
    </source>
</evidence>
<proteinExistence type="predicted"/>
<keyword evidence="4" id="KW-0223">Dioxygenase</keyword>